<feature type="compositionally biased region" description="Pro residues" evidence="1">
    <location>
        <begin position="131"/>
        <end position="141"/>
    </location>
</feature>
<keyword evidence="2" id="KW-0472">Membrane</keyword>
<evidence type="ECO:0000313" key="3">
    <source>
        <dbReference type="EMBL" id="PTQ49656.1"/>
    </source>
</evidence>
<name>A0A2R6XUA4_MARPO</name>
<dbReference type="Gramene" id="Mp1g27460.1">
    <property type="protein sequence ID" value="Mp1g27460.1.cds1"/>
    <property type="gene ID" value="Mp1g27460"/>
</dbReference>
<keyword evidence="4" id="KW-1185">Reference proteome</keyword>
<feature type="region of interest" description="Disordered" evidence="1">
    <location>
        <begin position="103"/>
        <end position="141"/>
    </location>
</feature>
<keyword evidence="2" id="KW-0812">Transmembrane</keyword>
<dbReference type="Proteomes" id="UP000244005">
    <property type="component" value="Unassembled WGS sequence"/>
</dbReference>
<evidence type="ECO:0000256" key="2">
    <source>
        <dbReference type="SAM" id="Phobius"/>
    </source>
</evidence>
<feature type="transmembrane region" description="Helical" evidence="2">
    <location>
        <begin position="78"/>
        <end position="96"/>
    </location>
</feature>
<proteinExistence type="predicted"/>
<gene>
    <name evidence="3" type="ORF">MARPO_0002s0132</name>
</gene>
<dbReference type="EMBL" id="KZ772674">
    <property type="protein sequence ID" value="PTQ49656.1"/>
    <property type="molecule type" value="Genomic_DNA"/>
</dbReference>
<dbReference type="AlphaFoldDB" id="A0A2R6XUA4"/>
<protein>
    <submittedName>
        <fullName evidence="3">Uncharacterized protein</fullName>
    </submittedName>
</protein>
<organism evidence="3 4">
    <name type="scientific">Marchantia polymorpha</name>
    <name type="common">Common liverwort</name>
    <name type="synonym">Marchantia aquatica</name>
    <dbReference type="NCBI Taxonomy" id="3197"/>
    <lineage>
        <taxon>Eukaryota</taxon>
        <taxon>Viridiplantae</taxon>
        <taxon>Streptophyta</taxon>
        <taxon>Embryophyta</taxon>
        <taxon>Marchantiophyta</taxon>
        <taxon>Marchantiopsida</taxon>
        <taxon>Marchantiidae</taxon>
        <taxon>Marchantiales</taxon>
        <taxon>Marchantiaceae</taxon>
        <taxon>Marchantia</taxon>
    </lineage>
</organism>
<reference evidence="4" key="1">
    <citation type="journal article" date="2017" name="Cell">
        <title>Insights into land plant evolution garnered from the Marchantia polymorpha genome.</title>
        <authorList>
            <person name="Bowman J.L."/>
            <person name="Kohchi T."/>
            <person name="Yamato K.T."/>
            <person name="Jenkins J."/>
            <person name="Shu S."/>
            <person name="Ishizaki K."/>
            <person name="Yamaoka S."/>
            <person name="Nishihama R."/>
            <person name="Nakamura Y."/>
            <person name="Berger F."/>
            <person name="Adam C."/>
            <person name="Aki S.S."/>
            <person name="Althoff F."/>
            <person name="Araki T."/>
            <person name="Arteaga-Vazquez M.A."/>
            <person name="Balasubrmanian S."/>
            <person name="Barry K."/>
            <person name="Bauer D."/>
            <person name="Boehm C.R."/>
            <person name="Briginshaw L."/>
            <person name="Caballero-Perez J."/>
            <person name="Catarino B."/>
            <person name="Chen F."/>
            <person name="Chiyoda S."/>
            <person name="Chovatia M."/>
            <person name="Davies K.M."/>
            <person name="Delmans M."/>
            <person name="Demura T."/>
            <person name="Dierschke T."/>
            <person name="Dolan L."/>
            <person name="Dorantes-Acosta A.E."/>
            <person name="Eklund D.M."/>
            <person name="Florent S.N."/>
            <person name="Flores-Sandoval E."/>
            <person name="Fujiyama A."/>
            <person name="Fukuzawa H."/>
            <person name="Galik B."/>
            <person name="Grimanelli D."/>
            <person name="Grimwood J."/>
            <person name="Grossniklaus U."/>
            <person name="Hamada T."/>
            <person name="Haseloff J."/>
            <person name="Hetherington A.J."/>
            <person name="Higo A."/>
            <person name="Hirakawa Y."/>
            <person name="Hundley H.N."/>
            <person name="Ikeda Y."/>
            <person name="Inoue K."/>
            <person name="Inoue S.I."/>
            <person name="Ishida S."/>
            <person name="Jia Q."/>
            <person name="Kakita M."/>
            <person name="Kanazawa T."/>
            <person name="Kawai Y."/>
            <person name="Kawashima T."/>
            <person name="Kennedy M."/>
            <person name="Kinose K."/>
            <person name="Kinoshita T."/>
            <person name="Kohara Y."/>
            <person name="Koide E."/>
            <person name="Komatsu K."/>
            <person name="Kopischke S."/>
            <person name="Kubo M."/>
            <person name="Kyozuka J."/>
            <person name="Lagercrantz U."/>
            <person name="Lin S.S."/>
            <person name="Lindquist E."/>
            <person name="Lipzen A.M."/>
            <person name="Lu C.W."/>
            <person name="De Luna E."/>
            <person name="Martienssen R.A."/>
            <person name="Minamino N."/>
            <person name="Mizutani M."/>
            <person name="Mizutani M."/>
            <person name="Mochizuki N."/>
            <person name="Monte I."/>
            <person name="Mosher R."/>
            <person name="Nagasaki H."/>
            <person name="Nakagami H."/>
            <person name="Naramoto S."/>
            <person name="Nishitani K."/>
            <person name="Ohtani M."/>
            <person name="Okamoto T."/>
            <person name="Okumura M."/>
            <person name="Phillips J."/>
            <person name="Pollak B."/>
            <person name="Reinders A."/>
            <person name="Rovekamp M."/>
            <person name="Sano R."/>
            <person name="Sawa S."/>
            <person name="Schmid M.W."/>
            <person name="Shirakawa M."/>
            <person name="Solano R."/>
            <person name="Spunde A."/>
            <person name="Suetsugu N."/>
            <person name="Sugano S."/>
            <person name="Sugiyama A."/>
            <person name="Sun R."/>
            <person name="Suzuki Y."/>
            <person name="Takenaka M."/>
            <person name="Takezawa D."/>
            <person name="Tomogane H."/>
            <person name="Tsuzuki M."/>
            <person name="Ueda T."/>
            <person name="Umeda M."/>
            <person name="Ward J.M."/>
            <person name="Watanabe Y."/>
            <person name="Yazaki K."/>
            <person name="Yokoyama R."/>
            <person name="Yoshitake Y."/>
            <person name="Yotsui I."/>
            <person name="Zachgo S."/>
            <person name="Schmutz J."/>
        </authorList>
    </citation>
    <scope>NUCLEOTIDE SEQUENCE [LARGE SCALE GENOMIC DNA]</scope>
    <source>
        <strain evidence="4">Tak-1</strain>
    </source>
</reference>
<keyword evidence="2" id="KW-1133">Transmembrane helix</keyword>
<sequence length="171" mass="18709">MVSQILVHSRDRQSRRRPHFRSPASHSPKSPLARAFPIAHRSASSKRNPQSSDAALVTITSALPPLASPPLVPSPRLASPRLLLLLLLLLLLVLLLHSPPAARSRAPRAQRLPPRHPRANSSESGQQILDPPLPSRPVLLPSPDPAVLPSLSLCPRSLYFRHPTPPRPATW</sequence>
<evidence type="ECO:0000313" key="4">
    <source>
        <dbReference type="Proteomes" id="UP000244005"/>
    </source>
</evidence>
<evidence type="ECO:0000256" key="1">
    <source>
        <dbReference type="SAM" id="MobiDB-lite"/>
    </source>
</evidence>
<accession>A0A2R6XUA4</accession>
<feature type="region of interest" description="Disordered" evidence="1">
    <location>
        <begin position="1"/>
        <end position="33"/>
    </location>
</feature>
<feature type="compositionally biased region" description="Basic residues" evidence="1">
    <location>
        <begin position="105"/>
        <end position="118"/>
    </location>
</feature>